<gene>
    <name evidence="1" type="ORF">OIU74_014347</name>
</gene>
<organism evidence="1 2">
    <name type="scientific">Salix koriyanagi</name>
    <dbReference type="NCBI Taxonomy" id="2511006"/>
    <lineage>
        <taxon>Eukaryota</taxon>
        <taxon>Viridiplantae</taxon>
        <taxon>Streptophyta</taxon>
        <taxon>Embryophyta</taxon>
        <taxon>Tracheophyta</taxon>
        <taxon>Spermatophyta</taxon>
        <taxon>Magnoliopsida</taxon>
        <taxon>eudicotyledons</taxon>
        <taxon>Gunneridae</taxon>
        <taxon>Pentapetalae</taxon>
        <taxon>rosids</taxon>
        <taxon>fabids</taxon>
        <taxon>Malpighiales</taxon>
        <taxon>Salicaceae</taxon>
        <taxon>Saliceae</taxon>
        <taxon>Salix</taxon>
    </lineage>
</organism>
<comment type="caution">
    <text evidence="1">The sequence shown here is derived from an EMBL/GenBank/DDBJ whole genome shotgun (WGS) entry which is preliminary data.</text>
</comment>
<accession>A0A9Q0PVG9</accession>
<evidence type="ECO:0000313" key="2">
    <source>
        <dbReference type="Proteomes" id="UP001151752"/>
    </source>
</evidence>
<reference evidence="1" key="2">
    <citation type="journal article" date="2023" name="Int. J. Mol. Sci.">
        <title>De Novo Assembly and Annotation of 11 Diverse Shrub Willow (Salix) Genomes Reveals Novel Gene Organization in Sex-Linked Regions.</title>
        <authorList>
            <person name="Hyden B."/>
            <person name="Feng K."/>
            <person name="Yates T.B."/>
            <person name="Jawdy S."/>
            <person name="Cereghino C."/>
            <person name="Smart L.B."/>
            <person name="Muchero W."/>
        </authorList>
    </citation>
    <scope>NUCLEOTIDE SEQUENCE</scope>
    <source>
        <tissue evidence="1">Shoot tip</tissue>
    </source>
</reference>
<proteinExistence type="predicted"/>
<dbReference type="EMBL" id="JAPFFM010000017">
    <property type="protein sequence ID" value="KAJ6695183.1"/>
    <property type="molecule type" value="Genomic_DNA"/>
</dbReference>
<protein>
    <submittedName>
        <fullName evidence="1">Uncharacterized protein</fullName>
    </submittedName>
</protein>
<keyword evidence="2" id="KW-1185">Reference proteome</keyword>
<dbReference type="Proteomes" id="UP001151752">
    <property type="component" value="Chromosome 3"/>
</dbReference>
<evidence type="ECO:0000313" key="1">
    <source>
        <dbReference type="EMBL" id="KAJ6695183.1"/>
    </source>
</evidence>
<name>A0A9Q0PVG9_9ROSI</name>
<dbReference type="AlphaFoldDB" id="A0A9Q0PVG9"/>
<reference evidence="1" key="1">
    <citation type="submission" date="2022-11" db="EMBL/GenBank/DDBJ databases">
        <authorList>
            <person name="Hyden B.L."/>
            <person name="Feng K."/>
            <person name="Yates T."/>
            <person name="Jawdy S."/>
            <person name="Smart L.B."/>
            <person name="Muchero W."/>
        </authorList>
    </citation>
    <scope>NUCLEOTIDE SEQUENCE</scope>
    <source>
        <tissue evidence="1">Shoot tip</tissue>
    </source>
</reference>
<sequence>MIISTVSHAQSFKVLVFHRANRLNNKIGNSLFVMFCLIKRIKSKIELRKISSIRVASSPSMF</sequence>